<dbReference type="Proteomes" id="UP000323161">
    <property type="component" value="Unassembled WGS sequence"/>
</dbReference>
<keyword evidence="2" id="KW-1185">Reference proteome</keyword>
<sequence>MEQRQARVVIPDHLSFTDLRLKRPETGKIEFEWDVVKQICESSEGLPIEHLENGLEDNVVGLILGWYLVIRENGGEADPVPEELLAEVMENEAESASRDDESGLT</sequence>
<evidence type="ECO:0000313" key="1">
    <source>
        <dbReference type="EMBL" id="KAA1173253.1"/>
    </source>
</evidence>
<reference evidence="1 2" key="1">
    <citation type="submission" date="2019-08" db="EMBL/GenBank/DDBJ databases">
        <title>Marinobacter ZYF650 sp. nov., a marine bacterium isolated from seawater of the Mariana trench.</title>
        <authorList>
            <person name="Ahmad W."/>
        </authorList>
    </citation>
    <scope>NUCLEOTIDE SEQUENCE [LARGE SCALE GENOMIC DNA]</scope>
    <source>
        <strain evidence="1 2">ZYF650</strain>
    </source>
</reference>
<dbReference type="AlphaFoldDB" id="A0A5B0VG72"/>
<gene>
    <name evidence="1" type="ORF">FWJ25_12250</name>
</gene>
<dbReference type="EMBL" id="VTUU01000005">
    <property type="protein sequence ID" value="KAA1173253.1"/>
    <property type="molecule type" value="Genomic_DNA"/>
</dbReference>
<dbReference type="RefSeq" id="WP_149600549.1">
    <property type="nucleotide sequence ID" value="NZ_VTUU01000005.1"/>
</dbReference>
<protein>
    <submittedName>
        <fullName evidence="1">Uncharacterized protein</fullName>
    </submittedName>
</protein>
<evidence type="ECO:0000313" key="2">
    <source>
        <dbReference type="Proteomes" id="UP000323161"/>
    </source>
</evidence>
<proteinExistence type="predicted"/>
<organism evidence="1 2">
    <name type="scientific">Marinobacter salinexigens</name>
    <dbReference type="NCBI Taxonomy" id="2919747"/>
    <lineage>
        <taxon>Bacteria</taxon>
        <taxon>Pseudomonadati</taxon>
        <taxon>Pseudomonadota</taxon>
        <taxon>Gammaproteobacteria</taxon>
        <taxon>Pseudomonadales</taxon>
        <taxon>Marinobacteraceae</taxon>
        <taxon>Marinobacter</taxon>
    </lineage>
</organism>
<comment type="caution">
    <text evidence="1">The sequence shown here is derived from an EMBL/GenBank/DDBJ whole genome shotgun (WGS) entry which is preliminary data.</text>
</comment>
<name>A0A5B0VG72_9GAMM</name>
<accession>A0A5B0VG72</accession>